<evidence type="ECO:0000256" key="1">
    <source>
        <dbReference type="SAM" id="Phobius"/>
    </source>
</evidence>
<keyword evidence="1" id="KW-0472">Membrane</keyword>
<feature type="transmembrane region" description="Helical" evidence="1">
    <location>
        <begin position="12"/>
        <end position="34"/>
    </location>
</feature>
<proteinExistence type="predicted"/>
<evidence type="ECO:0000313" key="3">
    <source>
        <dbReference type="Proteomes" id="UP000018417"/>
    </source>
</evidence>
<dbReference type="EMBL" id="APQK01000009">
    <property type="protein sequence ID" value="ENW05855.1"/>
    <property type="molecule type" value="Genomic_DNA"/>
</dbReference>
<organism evidence="2 3">
    <name type="scientific">Acinetobacter beijerinckii ANC 3835</name>
    <dbReference type="NCBI Taxonomy" id="1217649"/>
    <lineage>
        <taxon>Bacteria</taxon>
        <taxon>Pseudomonadati</taxon>
        <taxon>Pseudomonadota</taxon>
        <taxon>Gammaproteobacteria</taxon>
        <taxon>Moraxellales</taxon>
        <taxon>Moraxellaceae</taxon>
        <taxon>Acinetobacter</taxon>
    </lineage>
</organism>
<dbReference type="OrthoDB" id="8613597at2"/>
<evidence type="ECO:0008006" key="4">
    <source>
        <dbReference type="Google" id="ProtNLM"/>
    </source>
</evidence>
<keyword evidence="1" id="KW-0812">Transmembrane</keyword>
<dbReference type="InterPro" id="IPR047814">
    <property type="entry name" value="TfpX/TfpZ-like"/>
</dbReference>
<evidence type="ECO:0000313" key="2">
    <source>
        <dbReference type="EMBL" id="ENW05855.1"/>
    </source>
</evidence>
<feature type="transmembrane region" description="Helical" evidence="1">
    <location>
        <begin position="46"/>
        <end position="66"/>
    </location>
</feature>
<gene>
    <name evidence="2" type="ORF">F934_00705</name>
</gene>
<dbReference type="AlphaFoldDB" id="N9FEX6"/>
<protein>
    <recommendedName>
        <fullName evidence="4">Type IV pilin accessory protein</fullName>
    </recommendedName>
</protein>
<dbReference type="NCBIfam" id="NF041437">
    <property type="entry name" value="TfpZ"/>
    <property type="match status" value="1"/>
</dbReference>
<dbReference type="HOGENOM" id="CLU_091377_1_0_6"/>
<name>N9FEX6_9GAMM</name>
<reference evidence="2 3" key="1">
    <citation type="submission" date="2013-02" db="EMBL/GenBank/DDBJ databases">
        <title>The Genome Sequence of Acinetobacter beijerinckii ANC 3835.</title>
        <authorList>
            <consortium name="The Broad Institute Genome Sequencing Platform"/>
            <consortium name="The Broad Institute Genome Sequencing Center for Infectious Disease"/>
            <person name="Cerqueira G."/>
            <person name="Feldgarden M."/>
            <person name="Courvalin P."/>
            <person name="Perichon B."/>
            <person name="Grillot-Courvalin C."/>
            <person name="Clermont D."/>
            <person name="Rocha E."/>
            <person name="Yoon E.-J."/>
            <person name="Nemec A."/>
            <person name="Walker B."/>
            <person name="Young S.K."/>
            <person name="Zeng Q."/>
            <person name="Gargeya S."/>
            <person name="Fitzgerald M."/>
            <person name="Haas B."/>
            <person name="Abouelleil A."/>
            <person name="Alvarado L."/>
            <person name="Arachchi H.M."/>
            <person name="Berlin A.M."/>
            <person name="Chapman S.B."/>
            <person name="Dewar J."/>
            <person name="Goldberg J."/>
            <person name="Griggs A."/>
            <person name="Gujja S."/>
            <person name="Hansen M."/>
            <person name="Howarth C."/>
            <person name="Imamovic A."/>
            <person name="Larimer J."/>
            <person name="McCowan C."/>
            <person name="Murphy C."/>
            <person name="Neiman D."/>
            <person name="Pearson M."/>
            <person name="Priest M."/>
            <person name="Roberts A."/>
            <person name="Saif S."/>
            <person name="Shea T."/>
            <person name="Sisk P."/>
            <person name="Sykes S."/>
            <person name="Wortman J."/>
            <person name="Nusbaum C."/>
            <person name="Birren B."/>
        </authorList>
    </citation>
    <scope>NUCLEOTIDE SEQUENCE [LARGE SCALE GENOMIC DNA]</scope>
    <source>
        <strain evidence="2 3">ANC 3835</strain>
    </source>
</reference>
<feature type="transmembrane region" description="Helical" evidence="1">
    <location>
        <begin position="78"/>
        <end position="97"/>
    </location>
</feature>
<dbReference type="Proteomes" id="UP000018417">
    <property type="component" value="Unassembled WGS sequence"/>
</dbReference>
<comment type="caution">
    <text evidence="2">The sequence shown here is derived from an EMBL/GenBank/DDBJ whole genome shotgun (WGS) entry which is preliminary data.</text>
</comment>
<keyword evidence="1" id="KW-1133">Transmembrane helix</keyword>
<sequence length="247" mass="28115">MSLVSKRIKFFLGHLAISFFIALIVVGIVFFIWYPSPLAKAVGVTQIFLMMLMIDVIIGPLLGVMVYKEGKKTLKIDLSIIILIQLIALSYGVYSIAQGRPAWLAYNVDRFELIRNNEIIDDKINQALSQYQSPSWFGPHYVGVEFSKDKKLRGDEMFAEVIGRISIAQQPERYVNLAKTKQQIQKRTLNLNLLNYFNDKATTQEILAQYPEATGYLPLKANAVDMTVLVNKEKGEVVKIVDLRPWK</sequence>
<dbReference type="PATRIC" id="fig|1217649.3.peg.669"/>
<accession>N9FEX6</accession>